<proteinExistence type="predicted"/>
<dbReference type="EMBL" id="HACA01003160">
    <property type="protein sequence ID" value="CDW20521.1"/>
    <property type="molecule type" value="Transcribed_RNA"/>
</dbReference>
<protein>
    <submittedName>
        <fullName evidence="2">Uncharacterized protein</fullName>
    </submittedName>
</protein>
<evidence type="ECO:0000256" key="1">
    <source>
        <dbReference type="SAM" id="MobiDB-lite"/>
    </source>
</evidence>
<evidence type="ECO:0000313" key="2">
    <source>
        <dbReference type="EMBL" id="CDW20521.1"/>
    </source>
</evidence>
<sequence>MADKTGYDMFVIEQYLKAKIHFPREHHPTLMVRLREHYCPLLWVREENMSHYMELATKANTTQIALAPILDSINRLKLIDVDPNDRYEKIELVDNDVPDNFFYSLEEDDKKNIPKLQMDDDDQKSEIGSGSMPGSPSVEDIVDLKPNIEELNIELNISN</sequence>
<feature type="region of interest" description="Disordered" evidence="1">
    <location>
        <begin position="112"/>
        <end position="140"/>
    </location>
</feature>
<accession>A0A0K2T4Z5</accession>
<reference evidence="2" key="1">
    <citation type="submission" date="2014-05" db="EMBL/GenBank/DDBJ databases">
        <authorList>
            <person name="Chronopoulou M."/>
        </authorList>
    </citation>
    <scope>NUCLEOTIDE SEQUENCE</scope>
    <source>
        <tissue evidence="2">Whole organism</tissue>
    </source>
</reference>
<dbReference type="AlphaFoldDB" id="A0A0K2T4Z5"/>
<name>A0A0K2T4Z5_LEPSM</name>
<organism evidence="2">
    <name type="scientific">Lepeophtheirus salmonis</name>
    <name type="common">Salmon louse</name>
    <name type="synonym">Caligus salmonis</name>
    <dbReference type="NCBI Taxonomy" id="72036"/>
    <lineage>
        <taxon>Eukaryota</taxon>
        <taxon>Metazoa</taxon>
        <taxon>Ecdysozoa</taxon>
        <taxon>Arthropoda</taxon>
        <taxon>Crustacea</taxon>
        <taxon>Multicrustacea</taxon>
        <taxon>Hexanauplia</taxon>
        <taxon>Copepoda</taxon>
        <taxon>Siphonostomatoida</taxon>
        <taxon>Caligidae</taxon>
        <taxon>Lepeophtheirus</taxon>
    </lineage>
</organism>